<proteinExistence type="predicted"/>
<keyword evidence="3" id="KW-1185">Reference proteome</keyword>
<protein>
    <recommendedName>
        <fullName evidence="1">Methyltransferase type 11 domain-containing protein</fullName>
    </recommendedName>
</protein>
<dbReference type="GO" id="GO:0008757">
    <property type="term" value="F:S-adenosylmethionine-dependent methyltransferase activity"/>
    <property type="evidence" value="ECO:0007669"/>
    <property type="project" value="InterPro"/>
</dbReference>
<dbReference type="EMBL" id="NHNI01000001">
    <property type="protein sequence ID" value="OZY86725.1"/>
    <property type="molecule type" value="Genomic_DNA"/>
</dbReference>
<dbReference type="CDD" id="cd02440">
    <property type="entry name" value="AdoMet_MTases"/>
    <property type="match status" value="1"/>
</dbReference>
<dbReference type="Pfam" id="PF08241">
    <property type="entry name" value="Methyltransf_11"/>
    <property type="match status" value="1"/>
</dbReference>
<evidence type="ECO:0000259" key="1">
    <source>
        <dbReference type="Pfam" id="PF08241"/>
    </source>
</evidence>
<dbReference type="InterPro" id="IPR013216">
    <property type="entry name" value="Methyltransf_11"/>
</dbReference>
<sequence>MRNLLRVARHTRYHAMATNRSSTSQRWIQLLGGMLDASSAYKVSPHKQVKCNLCGWSGKHFVDFHVGYDFVFKKSVCPECYSHPRHRSYKYTLDRILSEYDQEAIRVLHFAPEQIMTELLLGNPKVEYLSVDIDHRRAMRREDIKNLSFKDDQFDLIICIHVLEHIDNDRKAMQELFRVLKPGGKALLDVPIDINRSSTYEDWSITTPEGRTKAFWQWDHLRLYGLDFPDKLRAVGFKVIEDNYILEKGELFIRKHGLESTTSYIGTKN</sequence>
<dbReference type="SUPFAM" id="SSF53335">
    <property type="entry name" value="S-adenosyl-L-methionine-dependent methyltransferases"/>
    <property type="match status" value="1"/>
</dbReference>
<dbReference type="AlphaFoldDB" id="A0A266QA55"/>
<organism evidence="2 3">
    <name type="scientific">Cellvibrio mixtus</name>
    <dbReference type="NCBI Taxonomy" id="39650"/>
    <lineage>
        <taxon>Bacteria</taxon>
        <taxon>Pseudomonadati</taxon>
        <taxon>Pseudomonadota</taxon>
        <taxon>Gammaproteobacteria</taxon>
        <taxon>Cellvibrionales</taxon>
        <taxon>Cellvibrionaceae</taxon>
        <taxon>Cellvibrio</taxon>
    </lineage>
</organism>
<name>A0A266QA55_9GAMM</name>
<reference evidence="3" key="1">
    <citation type="submission" date="2017-05" db="EMBL/GenBank/DDBJ databases">
        <authorList>
            <person name="Barney B.M."/>
        </authorList>
    </citation>
    <scope>NUCLEOTIDE SEQUENCE [LARGE SCALE GENOMIC DNA]</scope>
    <source>
        <strain evidence="3">PSBB022</strain>
    </source>
</reference>
<feature type="domain" description="Methyltransferase type 11" evidence="1">
    <location>
        <begin position="139"/>
        <end position="187"/>
    </location>
</feature>
<dbReference type="InterPro" id="IPR029063">
    <property type="entry name" value="SAM-dependent_MTases_sf"/>
</dbReference>
<dbReference type="PANTHER" id="PTHR43591">
    <property type="entry name" value="METHYLTRANSFERASE"/>
    <property type="match status" value="1"/>
</dbReference>
<dbReference type="Proteomes" id="UP000216101">
    <property type="component" value="Unassembled WGS sequence"/>
</dbReference>
<evidence type="ECO:0000313" key="3">
    <source>
        <dbReference type="Proteomes" id="UP000216101"/>
    </source>
</evidence>
<accession>A0A266QA55</accession>
<evidence type="ECO:0000313" key="2">
    <source>
        <dbReference type="EMBL" id="OZY86725.1"/>
    </source>
</evidence>
<comment type="caution">
    <text evidence="2">The sequence shown here is derived from an EMBL/GenBank/DDBJ whole genome shotgun (WGS) entry which is preliminary data.</text>
</comment>
<gene>
    <name evidence="2" type="ORF">CBP51_06850</name>
</gene>
<dbReference type="Gene3D" id="3.40.50.150">
    <property type="entry name" value="Vaccinia Virus protein VP39"/>
    <property type="match status" value="1"/>
</dbReference>